<dbReference type="AlphaFoldDB" id="A0A226DMV6"/>
<dbReference type="Proteomes" id="UP000198287">
    <property type="component" value="Unassembled WGS sequence"/>
</dbReference>
<feature type="transmembrane region" description="Helical" evidence="5">
    <location>
        <begin position="465"/>
        <end position="485"/>
    </location>
</feature>
<evidence type="ECO:0000259" key="6">
    <source>
        <dbReference type="PROSITE" id="PS50850"/>
    </source>
</evidence>
<feature type="transmembrane region" description="Helical" evidence="5">
    <location>
        <begin position="35"/>
        <end position="52"/>
    </location>
</feature>
<evidence type="ECO:0000313" key="8">
    <source>
        <dbReference type="Proteomes" id="UP000198287"/>
    </source>
</evidence>
<keyword evidence="3 5" id="KW-1133">Transmembrane helix</keyword>
<keyword evidence="4 5" id="KW-0472">Membrane</keyword>
<evidence type="ECO:0000256" key="3">
    <source>
        <dbReference type="ARBA" id="ARBA00022989"/>
    </source>
</evidence>
<dbReference type="InterPro" id="IPR005829">
    <property type="entry name" value="Sugar_transporter_CS"/>
</dbReference>
<dbReference type="PROSITE" id="PS00216">
    <property type="entry name" value="SUGAR_TRANSPORT_1"/>
    <property type="match status" value="1"/>
</dbReference>
<dbReference type="InterPro" id="IPR036259">
    <property type="entry name" value="MFS_trans_sf"/>
</dbReference>
<evidence type="ECO:0000256" key="5">
    <source>
        <dbReference type="SAM" id="Phobius"/>
    </source>
</evidence>
<feature type="transmembrane region" description="Helical" evidence="5">
    <location>
        <begin position="373"/>
        <end position="396"/>
    </location>
</feature>
<name>A0A226DMV6_FOLCA</name>
<feature type="transmembrane region" description="Helical" evidence="5">
    <location>
        <begin position="224"/>
        <end position="243"/>
    </location>
</feature>
<evidence type="ECO:0000256" key="2">
    <source>
        <dbReference type="ARBA" id="ARBA00022692"/>
    </source>
</evidence>
<dbReference type="GO" id="GO:0022857">
    <property type="term" value="F:transmembrane transporter activity"/>
    <property type="evidence" value="ECO:0007669"/>
    <property type="project" value="InterPro"/>
</dbReference>
<proteinExistence type="predicted"/>
<feature type="transmembrane region" description="Helical" evidence="5">
    <location>
        <begin position="312"/>
        <end position="331"/>
    </location>
</feature>
<sequence>MDEKHVTNGSPEKTTSNKVETILESVGGYSTYQKWMTFILIFPQFSTAMIVLSSNFTGSNKVPLYCQKDEDSIYSDGLCNVTCIPLHEDDHVIFTSVVQEWNLVCSQSWVADMVTSFQMAGMTLGAIGSSIISDQYGRRKCFLLQTLSMGILGMLPALAFNAWSYAIFRFLAGLGVGACFVVYLSHLMEFLTPSWRTICGTISFWPLGEMFLGLLAYLIGSWRWLTFATALPALLLVPCYCIVQESPRWLLIRKKTTEAHDVFSTIAKWNGKEAPSLKMVADLQEEIVAEESSSIHGIKAIRMIASNSRLRLHMSILVLCNITCAVVYYGVTFNAKNLSGNAYWNMFYMGIFDLIASPAPILFTNWIGRRKTFIMFMTLGTAFIVALLVIEFSVGIDASSPMLVNVLSLSGRFGIVAAWGALTCLILETAPTNLRSTCLGFAAFLGYFGGILAPQLFLLRSIATSLPYIILCVLCSSSSISSWFIRETLKQPLEDTVEKDKNKC</sequence>
<feature type="transmembrane region" description="Helical" evidence="5">
    <location>
        <begin position="141"/>
        <end position="160"/>
    </location>
</feature>
<evidence type="ECO:0000256" key="4">
    <source>
        <dbReference type="ARBA" id="ARBA00023136"/>
    </source>
</evidence>
<dbReference type="PANTHER" id="PTHR24064">
    <property type="entry name" value="SOLUTE CARRIER FAMILY 22 MEMBER"/>
    <property type="match status" value="1"/>
</dbReference>
<dbReference type="InterPro" id="IPR005828">
    <property type="entry name" value="MFS_sugar_transport-like"/>
</dbReference>
<dbReference type="OMA" id="SWRTICG"/>
<feature type="transmembrane region" description="Helical" evidence="5">
    <location>
        <begin position="166"/>
        <end position="185"/>
    </location>
</feature>
<protein>
    <submittedName>
        <fullName evidence="7">Organic cation transporter protein</fullName>
    </submittedName>
</protein>
<comment type="subcellular location">
    <subcellularLocation>
        <location evidence="1">Membrane</location>
        <topology evidence="1">Multi-pass membrane protein</topology>
    </subcellularLocation>
</comment>
<keyword evidence="2 5" id="KW-0812">Transmembrane</keyword>
<evidence type="ECO:0000256" key="1">
    <source>
        <dbReference type="ARBA" id="ARBA00004141"/>
    </source>
</evidence>
<dbReference type="Pfam" id="PF00083">
    <property type="entry name" value="Sugar_tr"/>
    <property type="match status" value="1"/>
</dbReference>
<comment type="caution">
    <text evidence="7">The sequence shown here is derived from an EMBL/GenBank/DDBJ whole genome shotgun (WGS) entry which is preliminary data.</text>
</comment>
<feature type="domain" description="Major facilitator superfamily (MFS) profile" evidence="6">
    <location>
        <begin position="47"/>
        <end position="490"/>
    </location>
</feature>
<accession>A0A226DMV6</accession>
<organism evidence="7 8">
    <name type="scientific">Folsomia candida</name>
    <name type="common">Springtail</name>
    <dbReference type="NCBI Taxonomy" id="158441"/>
    <lineage>
        <taxon>Eukaryota</taxon>
        <taxon>Metazoa</taxon>
        <taxon>Ecdysozoa</taxon>
        <taxon>Arthropoda</taxon>
        <taxon>Hexapoda</taxon>
        <taxon>Collembola</taxon>
        <taxon>Entomobryomorpha</taxon>
        <taxon>Isotomoidea</taxon>
        <taxon>Isotomidae</taxon>
        <taxon>Proisotominae</taxon>
        <taxon>Folsomia</taxon>
    </lineage>
</organism>
<dbReference type="Gene3D" id="1.20.1250.20">
    <property type="entry name" value="MFS general substrate transporter like domains"/>
    <property type="match status" value="1"/>
</dbReference>
<dbReference type="PROSITE" id="PS50850">
    <property type="entry name" value="MFS"/>
    <property type="match status" value="1"/>
</dbReference>
<feature type="transmembrane region" description="Helical" evidence="5">
    <location>
        <begin position="343"/>
        <end position="366"/>
    </location>
</feature>
<keyword evidence="8" id="KW-1185">Reference proteome</keyword>
<dbReference type="GO" id="GO:0016020">
    <property type="term" value="C:membrane"/>
    <property type="evidence" value="ECO:0007669"/>
    <property type="project" value="UniProtKB-SubCell"/>
</dbReference>
<feature type="transmembrane region" description="Helical" evidence="5">
    <location>
        <begin position="402"/>
        <end position="427"/>
    </location>
</feature>
<dbReference type="OrthoDB" id="5296287at2759"/>
<gene>
    <name evidence="7" type="ORF">Fcan01_18633</name>
</gene>
<evidence type="ECO:0000313" key="7">
    <source>
        <dbReference type="EMBL" id="OXA46348.1"/>
    </source>
</evidence>
<dbReference type="SUPFAM" id="SSF103473">
    <property type="entry name" value="MFS general substrate transporter"/>
    <property type="match status" value="1"/>
</dbReference>
<dbReference type="InterPro" id="IPR020846">
    <property type="entry name" value="MFS_dom"/>
</dbReference>
<reference evidence="7 8" key="1">
    <citation type="submission" date="2015-12" db="EMBL/GenBank/DDBJ databases">
        <title>The genome of Folsomia candida.</title>
        <authorList>
            <person name="Faddeeva A."/>
            <person name="Derks M.F."/>
            <person name="Anvar Y."/>
            <person name="Smit S."/>
            <person name="Van Straalen N."/>
            <person name="Roelofs D."/>
        </authorList>
    </citation>
    <scope>NUCLEOTIDE SEQUENCE [LARGE SCALE GENOMIC DNA]</scope>
    <source>
        <strain evidence="7 8">VU population</strain>
        <tissue evidence="7">Whole body</tissue>
    </source>
</reference>
<feature type="transmembrane region" description="Helical" evidence="5">
    <location>
        <begin position="197"/>
        <end position="218"/>
    </location>
</feature>
<dbReference type="EMBL" id="LNIX01000015">
    <property type="protein sequence ID" value="OXA46348.1"/>
    <property type="molecule type" value="Genomic_DNA"/>
</dbReference>
<feature type="transmembrane region" description="Helical" evidence="5">
    <location>
        <begin position="439"/>
        <end position="459"/>
    </location>
</feature>